<reference evidence="1 2" key="1">
    <citation type="submission" date="2023-07" db="EMBL/GenBank/DDBJ databases">
        <title>Sorghum-associated microbial communities from plants grown in Nebraska, USA.</title>
        <authorList>
            <person name="Schachtman D."/>
        </authorList>
    </citation>
    <scope>NUCLEOTIDE SEQUENCE [LARGE SCALE GENOMIC DNA]</scope>
    <source>
        <strain evidence="1 2">BE240</strain>
    </source>
</reference>
<keyword evidence="2" id="KW-1185">Reference proteome</keyword>
<organism evidence="1 2">
    <name type="scientific">Hydrogenophaga laconesensis</name>
    <dbReference type="NCBI Taxonomy" id="1805971"/>
    <lineage>
        <taxon>Bacteria</taxon>
        <taxon>Pseudomonadati</taxon>
        <taxon>Pseudomonadota</taxon>
        <taxon>Betaproteobacteria</taxon>
        <taxon>Burkholderiales</taxon>
        <taxon>Comamonadaceae</taxon>
        <taxon>Hydrogenophaga</taxon>
    </lineage>
</organism>
<evidence type="ECO:0000313" key="2">
    <source>
        <dbReference type="Proteomes" id="UP001265550"/>
    </source>
</evidence>
<sequence length="32" mass="3826">MMSNELPRGDYWSARYFAVQAEQHESAWSQHL</sequence>
<name>A0ABU1VIB2_9BURK</name>
<evidence type="ECO:0000313" key="1">
    <source>
        <dbReference type="EMBL" id="MDR7097162.1"/>
    </source>
</evidence>
<dbReference type="Proteomes" id="UP001265550">
    <property type="component" value="Unassembled WGS sequence"/>
</dbReference>
<gene>
    <name evidence="1" type="ORF">J2X09_004936</name>
</gene>
<dbReference type="EMBL" id="JAVDWE010000020">
    <property type="protein sequence ID" value="MDR7097162.1"/>
    <property type="molecule type" value="Genomic_DNA"/>
</dbReference>
<proteinExistence type="predicted"/>
<comment type="caution">
    <text evidence="1">The sequence shown here is derived from an EMBL/GenBank/DDBJ whole genome shotgun (WGS) entry which is preliminary data.</text>
</comment>
<protein>
    <submittedName>
        <fullName evidence="1">Uncharacterized protein</fullName>
    </submittedName>
</protein>
<accession>A0ABU1VIB2</accession>